<proteinExistence type="predicted"/>
<keyword evidence="3" id="KW-0496">Mitochondrion</keyword>
<geneLocation type="mitochondrion" evidence="3"/>
<evidence type="ECO:0000313" key="3">
    <source>
        <dbReference type="EMBL" id="SPR01833.1"/>
    </source>
</evidence>
<protein>
    <submittedName>
        <fullName evidence="2">Uncharacterized protein</fullName>
    </submittedName>
</protein>
<evidence type="ECO:0000256" key="1">
    <source>
        <dbReference type="SAM" id="SignalP"/>
    </source>
</evidence>
<dbReference type="Proteomes" id="UP000290189">
    <property type="component" value="Unassembled WGS sequence"/>
</dbReference>
<dbReference type="EMBL" id="CDSF01000077">
    <property type="protein sequence ID" value="CEO96876.1"/>
    <property type="molecule type" value="Genomic_DNA"/>
</dbReference>
<dbReference type="EMBL" id="OVEO01000019">
    <property type="protein sequence ID" value="SPR01833.1"/>
    <property type="molecule type" value="Genomic_DNA"/>
</dbReference>
<keyword evidence="4" id="KW-1185">Reference proteome</keyword>
<accession>A0A0G4INQ8</accession>
<evidence type="ECO:0000313" key="5">
    <source>
        <dbReference type="Proteomes" id="UP000290189"/>
    </source>
</evidence>
<keyword evidence="1" id="KW-0732">Signal</keyword>
<dbReference type="AlphaFoldDB" id="A0A0G4INQ8"/>
<feature type="signal peptide" evidence="1">
    <location>
        <begin position="1"/>
        <end position="22"/>
    </location>
</feature>
<reference evidence="3 5" key="2">
    <citation type="submission" date="2018-03" db="EMBL/GenBank/DDBJ databases">
        <authorList>
            <person name="Fogelqvist J."/>
        </authorList>
    </citation>
    <scope>NUCLEOTIDE SEQUENCE [LARGE SCALE GENOMIC DNA]</scope>
</reference>
<gene>
    <name evidence="2" type="ORF">PBRA_005480</name>
    <name evidence="3" type="ORF">PLBR_LOCUS9048</name>
</gene>
<reference evidence="2 4" key="1">
    <citation type="submission" date="2015-02" db="EMBL/GenBank/DDBJ databases">
        <authorList>
            <person name="Chooi Y.-H."/>
        </authorList>
    </citation>
    <scope>NUCLEOTIDE SEQUENCE [LARGE SCALE GENOMIC DNA]</scope>
    <source>
        <strain evidence="2">E3</strain>
    </source>
</reference>
<evidence type="ECO:0000313" key="2">
    <source>
        <dbReference type="EMBL" id="CEO96876.1"/>
    </source>
</evidence>
<organism evidence="2 4">
    <name type="scientific">Plasmodiophora brassicae</name>
    <name type="common">Clubroot disease agent</name>
    <dbReference type="NCBI Taxonomy" id="37360"/>
    <lineage>
        <taxon>Eukaryota</taxon>
        <taxon>Sar</taxon>
        <taxon>Rhizaria</taxon>
        <taxon>Endomyxa</taxon>
        <taxon>Phytomyxea</taxon>
        <taxon>Plasmodiophorida</taxon>
        <taxon>Plasmodiophoridae</taxon>
        <taxon>Plasmodiophora</taxon>
    </lineage>
</organism>
<feature type="chain" id="PRO_5035990704" evidence="1">
    <location>
        <begin position="23"/>
        <end position="370"/>
    </location>
</feature>
<sequence>MMYRIIVIAATAFVAIVGLGQALTLTADLDTCFLAGNAIRGQFAVEGLDIPEPGDNFVVTVQTFNTATNSPVNAVPAQIFNGQAVQGNPPSVVIGTQSPEINRVAGFLDFDPAQGVTCNAGKINVGFRILTYTKNGQPVTINAVAPIGAPTPAQTTAAPAVQTVAPLPPVSVAPPTSAVNQPTTPVNADPVTVTYSGQCSNGVNAIQLLVQASKGGEAFRPDAANPGGGVPCDEYFELSFSFVDSNGNVVNMPVQQNSFFNAKRLVTDGNGNVVAQFTPEVNGFGSGFLQLGTTGLSCTNGRPNFTIRTNYLLTALNDGTYNRMLNTVTDAGFFGSGQQAAVPAGAGALLLGQPQCNVKTNAFINFPFPA</sequence>
<evidence type="ECO:0000313" key="4">
    <source>
        <dbReference type="Proteomes" id="UP000039324"/>
    </source>
</evidence>
<dbReference type="Proteomes" id="UP000039324">
    <property type="component" value="Unassembled WGS sequence"/>
</dbReference>
<name>A0A0G4INQ8_PLABS</name>
<dbReference type="OrthoDB" id="10668944at2759"/>